<feature type="compositionally biased region" description="Basic and acidic residues" evidence="2">
    <location>
        <begin position="10"/>
        <end position="19"/>
    </location>
</feature>
<dbReference type="AlphaFoldDB" id="A0A2A9NXL5"/>
<proteinExistence type="predicted"/>
<evidence type="ECO:0000256" key="1">
    <source>
        <dbReference type="SAM" id="Coils"/>
    </source>
</evidence>
<evidence type="ECO:0000256" key="2">
    <source>
        <dbReference type="SAM" id="MobiDB-lite"/>
    </source>
</evidence>
<name>A0A2A9NXL5_9AGAR</name>
<feature type="region of interest" description="Disordered" evidence="2">
    <location>
        <begin position="1"/>
        <end position="64"/>
    </location>
</feature>
<feature type="compositionally biased region" description="Low complexity" evidence="2">
    <location>
        <begin position="122"/>
        <end position="134"/>
    </location>
</feature>
<organism evidence="3 4">
    <name type="scientific">Amanita thiersii Skay4041</name>
    <dbReference type="NCBI Taxonomy" id="703135"/>
    <lineage>
        <taxon>Eukaryota</taxon>
        <taxon>Fungi</taxon>
        <taxon>Dikarya</taxon>
        <taxon>Basidiomycota</taxon>
        <taxon>Agaricomycotina</taxon>
        <taxon>Agaricomycetes</taxon>
        <taxon>Agaricomycetidae</taxon>
        <taxon>Agaricales</taxon>
        <taxon>Pluteineae</taxon>
        <taxon>Amanitaceae</taxon>
        <taxon>Amanita</taxon>
    </lineage>
</organism>
<evidence type="ECO:0000313" key="4">
    <source>
        <dbReference type="Proteomes" id="UP000242287"/>
    </source>
</evidence>
<dbReference type="Proteomes" id="UP000242287">
    <property type="component" value="Unassembled WGS sequence"/>
</dbReference>
<feature type="coiled-coil region" evidence="1">
    <location>
        <begin position="197"/>
        <end position="238"/>
    </location>
</feature>
<evidence type="ECO:0000313" key="3">
    <source>
        <dbReference type="EMBL" id="PFH52666.1"/>
    </source>
</evidence>
<reference evidence="3 4" key="1">
    <citation type="submission" date="2014-02" db="EMBL/GenBank/DDBJ databases">
        <title>Transposable element dynamics among asymbiotic and ectomycorrhizal Amanita fungi.</title>
        <authorList>
            <consortium name="DOE Joint Genome Institute"/>
            <person name="Hess J."/>
            <person name="Skrede I."/>
            <person name="Wolfe B."/>
            <person name="LaButti K."/>
            <person name="Ohm R.A."/>
            <person name="Grigoriev I.V."/>
            <person name="Pringle A."/>
        </authorList>
    </citation>
    <scope>NUCLEOTIDE SEQUENCE [LARGE SCALE GENOMIC DNA]</scope>
    <source>
        <strain evidence="3 4">SKay4041</strain>
    </source>
</reference>
<dbReference type="EMBL" id="KZ301978">
    <property type="protein sequence ID" value="PFH52666.1"/>
    <property type="molecule type" value="Genomic_DNA"/>
</dbReference>
<dbReference type="OrthoDB" id="3051265at2759"/>
<sequence>MSRSRSASVDTKRLDERDNIAPVVDATLQPNSRIDDEGDKSDEHDGPDGAQPEIQQPEGYILSTVYPPQPCERCALRVLGVSIARNSNKNAPITVMLHPGADMQVSYSHQLEELCADSHPQTAAAKGTSSASASEKSRPKRKLPMAKADSARDGDGGSEDDTDELEDDQVNQTSKKRRTGKLPGPGSDRKAYLAKAVKDLEAQVSRVVAAQAAAERETRKLQERAAALTAAIQELDDE</sequence>
<accession>A0A2A9NXL5</accession>
<feature type="compositionally biased region" description="Acidic residues" evidence="2">
    <location>
        <begin position="156"/>
        <end position="169"/>
    </location>
</feature>
<protein>
    <submittedName>
        <fullName evidence="3">Uncharacterized protein</fullName>
    </submittedName>
</protein>
<keyword evidence="1" id="KW-0175">Coiled coil</keyword>
<feature type="region of interest" description="Disordered" evidence="2">
    <location>
        <begin position="120"/>
        <end position="190"/>
    </location>
</feature>
<keyword evidence="4" id="KW-1185">Reference proteome</keyword>
<gene>
    <name evidence="3" type="ORF">AMATHDRAFT_46207</name>
</gene>